<protein>
    <submittedName>
        <fullName evidence="2">DegV family protein with EDD domain</fullName>
    </submittedName>
</protein>
<dbReference type="PANTHER" id="PTHR33434">
    <property type="entry name" value="DEGV DOMAIN-CONTAINING PROTEIN DR_1986-RELATED"/>
    <property type="match status" value="1"/>
</dbReference>
<name>A0A839ULN8_9GAMM</name>
<dbReference type="GO" id="GO:0008289">
    <property type="term" value="F:lipid binding"/>
    <property type="evidence" value="ECO:0007669"/>
    <property type="project" value="UniProtKB-KW"/>
</dbReference>
<dbReference type="AlphaFoldDB" id="A0A839ULN8"/>
<dbReference type="InterPro" id="IPR003797">
    <property type="entry name" value="DegV"/>
</dbReference>
<keyword evidence="1" id="KW-0446">Lipid-binding</keyword>
<proteinExistence type="predicted"/>
<evidence type="ECO:0000313" key="2">
    <source>
        <dbReference type="EMBL" id="MBB3168583.1"/>
    </source>
</evidence>
<sequence>METQLNIRPRHENTSTHRIGIAVDSSCDLTPEFICKHGIEILPIYINHADGTFHDVRNPDAMKAFYKGHTRERFGAAQSEPLSVADVSQIFETAFLPKYDRVNVITINSRKSQVYNRVTEAAMINEPKFRDKSKRETPFRIRMLDSYSMFSGHAVLVCEFAKLIHEKREAQAKAIARINTLRDKVYGYIVPFDLSYMRERRHLRKGDHKISWLSYKLAEAFGINPVIELHKGETQAFKKAKGYNNALKELFDHAKSSILSGLATDTIVMSYGGLLEDIQHNPDLVAFRQFAKQRGVKTMLSMMSATAAVNVGPKAFSLAFAREDH</sequence>
<organism evidence="2 3">
    <name type="scientific">Simiduia aestuariiviva</name>
    <dbReference type="NCBI Taxonomy" id="1510459"/>
    <lineage>
        <taxon>Bacteria</taxon>
        <taxon>Pseudomonadati</taxon>
        <taxon>Pseudomonadota</taxon>
        <taxon>Gammaproteobacteria</taxon>
        <taxon>Cellvibrionales</taxon>
        <taxon>Cellvibrionaceae</taxon>
        <taxon>Simiduia</taxon>
    </lineage>
</organism>
<dbReference type="SUPFAM" id="SSF82549">
    <property type="entry name" value="DAK1/DegV-like"/>
    <property type="match status" value="1"/>
</dbReference>
<gene>
    <name evidence="2" type="ORF">FHS30_001767</name>
</gene>
<dbReference type="Gene3D" id="3.30.1180.10">
    <property type="match status" value="1"/>
</dbReference>
<dbReference type="InterPro" id="IPR043168">
    <property type="entry name" value="DegV_C"/>
</dbReference>
<dbReference type="NCBIfam" id="TIGR00762">
    <property type="entry name" value="DegV"/>
    <property type="match status" value="1"/>
</dbReference>
<dbReference type="RefSeq" id="WP_183910055.1">
    <property type="nucleotide sequence ID" value="NZ_JACHXZ010000002.1"/>
</dbReference>
<comment type="caution">
    <text evidence="2">The sequence shown here is derived from an EMBL/GenBank/DDBJ whole genome shotgun (WGS) entry which is preliminary data.</text>
</comment>
<accession>A0A839ULN8</accession>
<dbReference type="Pfam" id="PF02645">
    <property type="entry name" value="DegV"/>
    <property type="match status" value="1"/>
</dbReference>
<dbReference type="PANTHER" id="PTHR33434:SF2">
    <property type="entry name" value="FATTY ACID-BINDING PROTEIN TM_1468"/>
    <property type="match status" value="1"/>
</dbReference>
<evidence type="ECO:0000313" key="3">
    <source>
        <dbReference type="Proteomes" id="UP000559987"/>
    </source>
</evidence>
<keyword evidence="3" id="KW-1185">Reference proteome</keyword>
<dbReference type="Proteomes" id="UP000559987">
    <property type="component" value="Unassembled WGS sequence"/>
</dbReference>
<reference evidence="2 3" key="1">
    <citation type="submission" date="2020-08" db="EMBL/GenBank/DDBJ databases">
        <title>Genomic Encyclopedia of Type Strains, Phase III (KMG-III): the genomes of soil and plant-associated and newly described type strains.</title>
        <authorList>
            <person name="Whitman W."/>
        </authorList>
    </citation>
    <scope>NUCLEOTIDE SEQUENCE [LARGE SCALE GENOMIC DNA]</scope>
    <source>
        <strain evidence="2 3">CECT 8571</strain>
    </source>
</reference>
<dbReference type="EMBL" id="JACHXZ010000002">
    <property type="protein sequence ID" value="MBB3168583.1"/>
    <property type="molecule type" value="Genomic_DNA"/>
</dbReference>
<evidence type="ECO:0000256" key="1">
    <source>
        <dbReference type="ARBA" id="ARBA00023121"/>
    </source>
</evidence>
<dbReference type="PROSITE" id="PS51482">
    <property type="entry name" value="DEGV"/>
    <property type="match status" value="1"/>
</dbReference>
<dbReference type="InterPro" id="IPR050270">
    <property type="entry name" value="DegV_domain_contain"/>
</dbReference>
<dbReference type="Gene3D" id="3.40.50.10170">
    <property type="match status" value="1"/>
</dbReference>